<protein>
    <submittedName>
        <fullName evidence="5">KipI antagonist</fullName>
    </submittedName>
</protein>
<evidence type="ECO:0000256" key="3">
    <source>
        <dbReference type="ARBA" id="ARBA00022840"/>
    </source>
</evidence>
<reference evidence="5 6" key="1">
    <citation type="submission" date="2019-07" db="EMBL/GenBank/DDBJ databases">
        <title>Whole genome shotgun sequence of Segetibacter aerophilus NBRC 106135.</title>
        <authorList>
            <person name="Hosoyama A."/>
            <person name="Uohara A."/>
            <person name="Ohji S."/>
            <person name="Ichikawa N."/>
        </authorList>
    </citation>
    <scope>NUCLEOTIDE SEQUENCE [LARGE SCALE GENOMIC DNA]</scope>
    <source>
        <strain evidence="5 6">NBRC 106135</strain>
    </source>
</reference>
<organism evidence="5 6">
    <name type="scientific">Segetibacter aerophilus</name>
    <dbReference type="NCBI Taxonomy" id="670293"/>
    <lineage>
        <taxon>Bacteria</taxon>
        <taxon>Pseudomonadati</taxon>
        <taxon>Bacteroidota</taxon>
        <taxon>Chitinophagia</taxon>
        <taxon>Chitinophagales</taxon>
        <taxon>Chitinophagaceae</taxon>
        <taxon>Segetibacter</taxon>
    </lineage>
</organism>
<dbReference type="SMART" id="SM00797">
    <property type="entry name" value="AHS2"/>
    <property type="match status" value="1"/>
</dbReference>
<dbReference type="NCBIfam" id="TIGR00724">
    <property type="entry name" value="urea_amlyse_rel"/>
    <property type="match status" value="1"/>
</dbReference>
<dbReference type="RefSeq" id="WP_147205608.1">
    <property type="nucleotide sequence ID" value="NZ_BJYT01000022.1"/>
</dbReference>
<name>A0A512BHQ5_9BACT</name>
<dbReference type="SUPFAM" id="SSF50891">
    <property type="entry name" value="Cyclophilin-like"/>
    <property type="match status" value="1"/>
</dbReference>
<evidence type="ECO:0000256" key="2">
    <source>
        <dbReference type="ARBA" id="ARBA00022801"/>
    </source>
</evidence>
<dbReference type="Pfam" id="PF02626">
    <property type="entry name" value="CT_A_B"/>
    <property type="match status" value="1"/>
</dbReference>
<keyword evidence="3" id="KW-0067">ATP-binding</keyword>
<sequence>MSLTIIKGGILDTIQDQGRFGYQHKGINPTGAIDRFSFKLSNCLLGKEMDEACIEMHFPAAVIQFNIATIICITGADFSPTIDKISIPLNQPVAVSAGAILQFTKVRSGVRCYLSIYNNLNLKKWLGSYSTNIKASAGGFEGRALKTGDVIGLRENDAINHYLEEKKFRVLSWKALPARETSTKHIECIEGSEWDWLTEESKQVFTENQFMVTNVADRMGYRLKGLELKLKEQKQLVSSGVTFGTMQLLPNEQLIVLMADHQTTGGYPRIANVISAHLPALAQMAPGTKLTFKMTDINRAEQQILQQHQYLLSVQYASSFNIEKLLHDL</sequence>
<evidence type="ECO:0000313" key="6">
    <source>
        <dbReference type="Proteomes" id="UP000321513"/>
    </source>
</evidence>
<dbReference type="Proteomes" id="UP000321513">
    <property type="component" value="Unassembled WGS sequence"/>
</dbReference>
<feature type="domain" description="Carboxyltransferase" evidence="4">
    <location>
        <begin position="24"/>
        <end position="310"/>
    </location>
</feature>
<dbReference type="Gene3D" id="2.40.100.10">
    <property type="entry name" value="Cyclophilin-like"/>
    <property type="match status" value="1"/>
</dbReference>
<comment type="caution">
    <text evidence="5">The sequence shown here is derived from an EMBL/GenBank/DDBJ whole genome shotgun (WGS) entry which is preliminary data.</text>
</comment>
<evidence type="ECO:0000256" key="1">
    <source>
        <dbReference type="ARBA" id="ARBA00022741"/>
    </source>
</evidence>
<evidence type="ECO:0000259" key="4">
    <source>
        <dbReference type="SMART" id="SM00797"/>
    </source>
</evidence>
<dbReference type="InterPro" id="IPR029000">
    <property type="entry name" value="Cyclophilin-like_dom_sf"/>
</dbReference>
<dbReference type="InterPro" id="IPR052708">
    <property type="entry name" value="PxpC"/>
</dbReference>
<gene>
    <name evidence="5" type="ORF">SAE01_40000</name>
</gene>
<dbReference type="EMBL" id="BJYT01000022">
    <property type="protein sequence ID" value="GEO11504.1"/>
    <property type="molecule type" value="Genomic_DNA"/>
</dbReference>
<keyword evidence="1" id="KW-0547">Nucleotide-binding</keyword>
<dbReference type="AlphaFoldDB" id="A0A512BHQ5"/>
<dbReference type="GO" id="GO:0005524">
    <property type="term" value="F:ATP binding"/>
    <property type="evidence" value="ECO:0007669"/>
    <property type="project" value="UniProtKB-KW"/>
</dbReference>
<dbReference type="InterPro" id="IPR003778">
    <property type="entry name" value="CT_A_B"/>
</dbReference>
<keyword evidence="2" id="KW-0378">Hydrolase</keyword>
<dbReference type="PANTHER" id="PTHR43309:SF5">
    <property type="entry name" value="5-OXOPROLINASE SUBUNIT C"/>
    <property type="match status" value="1"/>
</dbReference>
<accession>A0A512BHQ5</accession>
<dbReference type="OrthoDB" id="9782422at2"/>
<evidence type="ECO:0000313" key="5">
    <source>
        <dbReference type="EMBL" id="GEO11504.1"/>
    </source>
</evidence>
<dbReference type="GO" id="GO:0016787">
    <property type="term" value="F:hydrolase activity"/>
    <property type="evidence" value="ECO:0007669"/>
    <property type="project" value="UniProtKB-KW"/>
</dbReference>
<proteinExistence type="predicted"/>
<dbReference type="PANTHER" id="PTHR43309">
    <property type="entry name" value="5-OXOPROLINASE SUBUNIT C"/>
    <property type="match status" value="1"/>
</dbReference>
<keyword evidence="6" id="KW-1185">Reference proteome</keyword>